<evidence type="ECO:0000256" key="9">
    <source>
        <dbReference type="ARBA" id="ARBA00025772"/>
    </source>
</evidence>
<dbReference type="RefSeq" id="WP_345303055.1">
    <property type="nucleotide sequence ID" value="NZ_BAABJE010000009.1"/>
</dbReference>
<organism evidence="12 13">
    <name type="scientific">Lysobacter hankyongensis</name>
    <dbReference type="NCBI Taxonomy" id="1176535"/>
    <lineage>
        <taxon>Bacteria</taxon>
        <taxon>Pseudomonadati</taxon>
        <taxon>Pseudomonadota</taxon>
        <taxon>Gammaproteobacteria</taxon>
        <taxon>Lysobacterales</taxon>
        <taxon>Lysobacteraceae</taxon>
        <taxon>Lysobacter</taxon>
    </lineage>
</organism>
<dbReference type="InterPro" id="IPR012902">
    <property type="entry name" value="N_methyl_site"/>
</dbReference>
<dbReference type="InterPro" id="IPR022346">
    <property type="entry name" value="T2SS_GspH"/>
</dbReference>
<dbReference type="Proteomes" id="UP001499959">
    <property type="component" value="Unassembled WGS sequence"/>
</dbReference>
<proteinExistence type="inferred from homology"/>
<keyword evidence="7" id="KW-1133">Transmembrane helix</keyword>
<accession>A0ABP9BEN3</accession>
<dbReference type="InterPro" id="IPR045584">
    <property type="entry name" value="Pilin-like"/>
</dbReference>
<evidence type="ECO:0000313" key="12">
    <source>
        <dbReference type="EMBL" id="GAA4793467.1"/>
    </source>
</evidence>
<sequence>MTIARARRSMPGPAMRRLRMRRPRIARGFTLLEILVVVTLIAALSLILVGAMTGGMDGLRMRSAAKELVAELRFARAQAIATGTVQTFSIVPAQRTWTGAKGRHGDLPKAFEVVFTGVRQVQSKEGEGVILFFEDGASTGGQIQLRRDNAAWNIDVTWLTGEVALRRNEAQR</sequence>
<evidence type="ECO:0000256" key="6">
    <source>
        <dbReference type="ARBA" id="ARBA00022692"/>
    </source>
</evidence>
<evidence type="ECO:0000313" key="13">
    <source>
        <dbReference type="Proteomes" id="UP001499959"/>
    </source>
</evidence>
<dbReference type="Gene3D" id="3.30.700.10">
    <property type="entry name" value="Glycoprotein, Type 4 Pilin"/>
    <property type="match status" value="1"/>
</dbReference>
<evidence type="ECO:0000256" key="3">
    <source>
        <dbReference type="ARBA" id="ARBA00022475"/>
    </source>
</evidence>
<keyword evidence="5" id="KW-0997">Cell inner membrane</keyword>
<evidence type="ECO:0000256" key="10">
    <source>
        <dbReference type="ARBA" id="ARBA00030775"/>
    </source>
</evidence>
<keyword evidence="3" id="KW-1003">Cell membrane</keyword>
<feature type="domain" description="General secretion pathway GspH" evidence="11">
    <location>
        <begin position="64"/>
        <end position="159"/>
    </location>
</feature>
<comment type="subcellular location">
    <subcellularLocation>
        <location evidence="1">Cell inner membrane</location>
        <topology evidence="1">Single-pass membrane protein</topology>
    </subcellularLocation>
</comment>
<evidence type="ECO:0000259" key="11">
    <source>
        <dbReference type="Pfam" id="PF12019"/>
    </source>
</evidence>
<evidence type="ECO:0000256" key="4">
    <source>
        <dbReference type="ARBA" id="ARBA00022481"/>
    </source>
</evidence>
<protein>
    <recommendedName>
        <fullName evidence="2">Type II secretion system protein H</fullName>
    </recommendedName>
    <alternativeName>
        <fullName evidence="10">General secretion pathway protein H</fullName>
    </alternativeName>
</protein>
<evidence type="ECO:0000256" key="1">
    <source>
        <dbReference type="ARBA" id="ARBA00004377"/>
    </source>
</evidence>
<dbReference type="Pfam" id="PF12019">
    <property type="entry name" value="GspH"/>
    <property type="match status" value="1"/>
</dbReference>
<keyword evidence="6" id="KW-0812">Transmembrane</keyword>
<dbReference type="Pfam" id="PF07963">
    <property type="entry name" value="N_methyl"/>
    <property type="match status" value="1"/>
</dbReference>
<evidence type="ECO:0000256" key="5">
    <source>
        <dbReference type="ARBA" id="ARBA00022519"/>
    </source>
</evidence>
<gene>
    <name evidence="12" type="ORF">GCM10023307_18700</name>
</gene>
<evidence type="ECO:0000256" key="2">
    <source>
        <dbReference type="ARBA" id="ARBA00021549"/>
    </source>
</evidence>
<keyword evidence="4" id="KW-0488">Methylation</keyword>
<dbReference type="NCBIfam" id="NF047827">
    <property type="entry name" value="T3SSXpsH"/>
    <property type="match status" value="1"/>
</dbReference>
<dbReference type="EMBL" id="BAABJE010000009">
    <property type="protein sequence ID" value="GAA4793467.1"/>
    <property type="molecule type" value="Genomic_DNA"/>
</dbReference>
<comment type="caution">
    <text evidence="12">The sequence shown here is derived from an EMBL/GenBank/DDBJ whole genome shotgun (WGS) entry which is preliminary data.</text>
</comment>
<keyword evidence="13" id="KW-1185">Reference proteome</keyword>
<keyword evidence="8" id="KW-0472">Membrane</keyword>
<name>A0ABP9BEN3_9GAMM</name>
<reference evidence="13" key="1">
    <citation type="journal article" date="2019" name="Int. J. Syst. Evol. Microbiol.">
        <title>The Global Catalogue of Microorganisms (GCM) 10K type strain sequencing project: providing services to taxonomists for standard genome sequencing and annotation.</title>
        <authorList>
            <consortium name="The Broad Institute Genomics Platform"/>
            <consortium name="The Broad Institute Genome Sequencing Center for Infectious Disease"/>
            <person name="Wu L."/>
            <person name="Ma J."/>
        </authorList>
    </citation>
    <scope>NUCLEOTIDE SEQUENCE [LARGE SCALE GENOMIC DNA]</scope>
    <source>
        <strain evidence="13">JCM 18204</strain>
    </source>
</reference>
<evidence type="ECO:0000256" key="7">
    <source>
        <dbReference type="ARBA" id="ARBA00022989"/>
    </source>
</evidence>
<dbReference type="SUPFAM" id="SSF54523">
    <property type="entry name" value="Pili subunits"/>
    <property type="match status" value="1"/>
</dbReference>
<dbReference type="NCBIfam" id="TIGR02532">
    <property type="entry name" value="IV_pilin_GFxxxE"/>
    <property type="match status" value="1"/>
</dbReference>
<dbReference type="PROSITE" id="PS00409">
    <property type="entry name" value="PROKAR_NTER_METHYL"/>
    <property type="match status" value="1"/>
</dbReference>
<evidence type="ECO:0000256" key="8">
    <source>
        <dbReference type="ARBA" id="ARBA00023136"/>
    </source>
</evidence>
<comment type="similarity">
    <text evidence="9">Belongs to the GSP H family.</text>
</comment>